<accession>A0A1I7NTA4</accession>
<keyword evidence="5" id="KW-1185">Reference proteome</keyword>
<dbReference type="STRING" id="429728.SAMN05216456_3150"/>
<dbReference type="InterPro" id="IPR050065">
    <property type="entry name" value="GlmU-like"/>
</dbReference>
<keyword evidence="1 4" id="KW-0808">Transferase</keyword>
<dbReference type="CDD" id="cd06422">
    <property type="entry name" value="NTP_transferase_like_1"/>
    <property type="match status" value="1"/>
</dbReference>
<sequence length="266" mass="29050">MLGRTQRFFCLRERSSLRASSSPALDKPPCSRFYPRMEKPDRFPDVMLLAAGLGTRLRPLTETMPKPLVPVGGVPLIERVMANAREEGAKRFVANAHYLADQVLAHFGGLVKVSREETLLDTGGGLKRALPMLHSDPFLVMNTDAFWPTGVDRPLARMRARYGGQEDVVLLCIQPGRATGFGRSHDFCLDPMGRVTPDYGAPVIYGGVALMGADVFRDTPDGAFSLTKIFDRALEGETLKGVVLDAPWFHVGDPAALAQVEELLGA</sequence>
<dbReference type="Proteomes" id="UP000199074">
    <property type="component" value="Unassembled WGS sequence"/>
</dbReference>
<evidence type="ECO:0000256" key="1">
    <source>
        <dbReference type="ARBA" id="ARBA00022679"/>
    </source>
</evidence>
<name>A0A1I7NTA4_9HYPH</name>
<evidence type="ECO:0000313" key="4">
    <source>
        <dbReference type="EMBL" id="SFV37886.1"/>
    </source>
</evidence>
<dbReference type="InterPro" id="IPR005835">
    <property type="entry name" value="NTP_transferase_dom"/>
</dbReference>
<dbReference type="AlphaFoldDB" id="A0A1I7NTA4"/>
<evidence type="ECO:0000256" key="2">
    <source>
        <dbReference type="ARBA" id="ARBA00022695"/>
    </source>
</evidence>
<evidence type="ECO:0000313" key="5">
    <source>
        <dbReference type="Proteomes" id="UP000199074"/>
    </source>
</evidence>
<organism evidence="4 5">
    <name type="scientific">Devosia crocina</name>
    <dbReference type="NCBI Taxonomy" id="429728"/>
    <lineage>
        <taxon>Bacteria</taxon>
        <taxon>Pseudomonadati</taxon>
        <taxon>Pseudomonadota</taxon>
        <taxon>Alphaproteobacteria</taxon>
        <taxon>Hyphomicrobiales</taxon>
        <taxon>Devosiaceae</taxon>
        <taxon>Devosia</taxon>
    </lineage>
</organism>
<dbReference type="PANTHER" id="PTHR43584:SF8">
    <property type="entry name" value="N-ACETYLMURAMATE ALPHA-1-PHOSPHATE URIDYLYLTRANSFERASE"/>
    <property type="match status" value="1"/>
</dbReference>
<gene>
    <name evidence="4" type="ORF">SAMN05216456_3150</name>
</gene>
<dbReference type="InterPro" id="IPR029044">
    <property type="entry name" value="Nucleotide-diphossugar_trans"/>
</dbReference>
<proteinExistence type="predicted"/>
<dbReference type="SUPFAM" id="SSF53448">
    <property type="entry name" value="Nucleotide-diphospho-sugar transferases"/>
    <property type="match status" value="1"/>
</dbReference>
<dbReference type="Gene3D" id="3.90.550.10">
    <property type="entry name" value="Spore Coat Polysaccharide Biosynthesis Protein SpsA, Chain A"/>
    <property type="match status" value="1"/>
</dbReference>
<protein>
    <submittedName>
        <fullName evidence="4">MurNAc alpha-1-phosphate uridylyltransferase</fullName>
    </submittedName>
</protein>
<reference evidence="4 5" key="1">
    <citation type="submission" date="2016-10" db="EMBL/GenBank/DDBJ databases">
        <authorList>
            <person name="de Groot N.N."/>
        </authorList>
    </citation>
    <scope>NUCLEOTIDE SEQUENCE [LARGE SCALE GENOMIC DNA]</scope>
    <source>
        <strain evidence="4 5">IPL20</strain>
    </source>
</reference>
<dbReference type="PANTHER" id="PTHR43584">
    <property type="entry name" value="NUCLEOTIDYL TRANSFERASE"/>
    <property type="match status" value="1"/>
</dbReference>
<keyword evidence="2 4" id="KW-0548">Nucleotidyltransferase</keyword>
<dbReference type="EMBL" id="FPCK01000003">
    <property type="protein sequence ID" value="SFV37886.1"/>
    <property type="molecule type" value="Genomic_DNA"/>
</dbReference>
<feature type="domain" description="Nucleotidyl transferase" evidence="3">
    <location>
        <begin position="47"/>
        <end position="182"/>
    </location>
</feature>
<dbReference type="Pfam" id="PF00483">
    <property type="entry name" value="NTP_transferase"/>
    <property type="match status" value="1"/>
</dbReference>
<evidence type="ECO:0000259" key="3">
    <source>
        <dbReference type="Pfam" id="PF00483"/>
    </source>
</evidence>
<dbReference type="GO" id="GO:0016779">
    <property type="term" value="F:nucleotidyltransferase activity"/>
    <property type="evidence" value="ECO:0007669"/>
    <property type="project" value="UniProtKB-KW"/>
</dbReference>